<evidence type="ECO:0000313" key="1">
    <source>
        <dbReference type="EnsemblMetazoa" id="G1380.1:cds"/>
    </source>
</evidence>
<dbReference type="EnsemblMetazoa" id="G1380.1">
    <property type="protein sequence ID" value="G1380.1:cds"/>
    <property type="gene ID" value="G1380"/>
</dbReference>
<keyword evidence="2" id="KW-1185">Reference proteome</keyword>
<evidence type="ECO:0000313" key="2">
    <source>
        <dbReference type="Proteomes" id="UP000005408"/>
    </source>
</evidence>
<protein>
    <submittedName>
        <fullName evidence="1">Uncharacterized protein</fullName>
    </submittedName>
</protein>
<accession>A0A8W8IFZ7</accession>
<proteinExistence type="predicted"/>
<dbReference type="AlphaFoldDB" id="A0A8W8IFZ7"/>
<name>A0A8W8IFZ7_MAGGI</name>
<organism evidence="1 2">
    <name type="scientific">Magallana gigas</name>
    <name type="common">Pacific oyster</name>
    <name type="synonym">Crassostrea gigas</name>
    <dbReference type="NCBI Taxonomy" id="29159"/>
    <lineage>
        <taxon>Eukaryota</taxon>
        <taxon>Metazoa</taxon>
        <taxon>Spiralia</taxon>
        <taxon>Lophotrochozoa</taxon>
        <taxon>Mollusca</taxon>
        <taxon>Bivalvia</taxon>
        <taxon>Autobranchia</taxon>
        <taxon>Pteriomorphia</taxon>
        <taxon>Ostreida</taxon>
        <taxon>Ostreoidea</taxon>
        <taxon>Ostreidae</taxon>
        <taxon>Magallana</taxon>
    </lineage>
</organism>
<sequence>MDFKAEVVNKKVQAWMPLGVLSGDDWLRVTRNLNVFEQLQQNLEEMMGSTESSDVPSTRRRDVKEQVFAFRTLIRRKVYLLYPSDASANPISLDGKLLSNDQFHRESFKFACFLFNRYMGLAEDSDTHKMTKRDELIVFHDQVKNIFMDQDLCDRDSVPPQVLTD</sequence>
<reference evidence="1" key="1">
    <citation type="submission" date="2022-08" db="UniProtKB">
        <authorList>
            <consortium name="EnsemblMetazoa"/>
        </authorList>
    </citation>
    <scope>IDENTIFICATION</scope>
    <source>
        <strain evidence="1">05x7-T-G4-1.051#20</strain>
    </source>
</reference>
<dbReference type="Proteomes" id="UP000005408">
    <property type="component" value="Unassembled WGS sequence"/>
</dbReference>